<name>A0A1A9N3G7_9BURK</name>
<dbReference type="Proteomes" id="UP000077961">
    <property type="component" value="Unassembled WGS sequence"/>
</dbReference>
<dbReference type="SUPFAM" id="SSF48008">
    <property type="entry name" value="GntR ligand-binding domain-like"/>
    <property type="match status" value="1"/>
</dbReference>
<dbReference type="PANTHER" id="PTHR43537:SF24">
    <property type="entry name" value="GLUCONATE OPERON TRANSCRIPTIONAL REPRESSOR"/>
    <property type="match status" value="1"/>
</dbReference>
<accession>A0A1A9N3G7</accession>
<comment type="caution">
    <text evidence="5">The sequence shown here is derived from an EMBL/GenBank/DDBJ whole genome shotgun (WGS) entry which is preliminary data.</text>
</comment>
<dbReference type="SMART" id="SM00345">
    <property type="entry name" value="HTH_GNTR"/>
    <property type="match status" value="1"/>
</dbReference>
<keyword evidence="7" id="KW-1185">Reference proteome</keyword>
<evidence type="ECO:0000256" key="1">
    <source>
        <dbReference type="ARBA" id="ARBA00023015"/>
    </source>
</evidence>
<evidence type="ECO:0000313" key="5">
    <source>
        <dbReference type="EMBL" id="OAJ56001.1"/>
    </source>
</evidence>
<sequence>MKNTTTIDKRSLDRQAADWIRGAIVAGDLSPGARLTEIALAEQIGLSRSTVRSAMQRLAGEGLLVQHAYTGWEVVTLTPEDAWELYTLRCSLEGLAARLAAERIDDAGRAVLTAALNELKDSIAVMDRRRVALADLTVHRTIVTLAKHRRLSMQYGLVIEPVHLYILSTNSMTEPLEAIVPEHEELVDSILRGDVQTAERLASEHVSKHGLRLVELLRAQEANG</sequence>
<evidence type="ECO:0000256" key="2">
    <source>
        <dbReference type="ARBA" id="ARBA00023125"/>
    </source>
</evidence>
<dbReference type="Gene3D" id="1.20.120.530">
    <property type="entry name" value="GntR ligand-binding domain-like"/>
    <property type="match status" value="1"/>
</dbReference>
<dbReference type="InterPro" id="IPR011711">
    <property type="entry name" value="GntR_C"/>
</dbReference>
<dbReference type="GO" id="GO:0003677">
    <property type="term" value="F:DNA binding"/>
    <property type="evidence" value="ECO:0007669"/>
    <property type="project" value="UniProtKB-KW"/>
</dbReference>
<gene>
    <name evidence="6" type="ORF">A6V36_30300</name>
    <name evidence="5" type="ORF">A6V37_32320</name>
</gene>
<dbReference type="EMBL" id="LXKA01000337">
    <property type="protein sequence ID" value="OAJ56001.1"/>
    <property type="molecule type" value="Genomic_DNA"/>
</dbReference>
<dbReference type="EMBL" id="LXJZ01000175">
    <property type="protein sequence ID" value="OAJ58612.1"/>
    <property type="molecule type" value="Genomic_DNA"/>
</dbReference>
<dbReference type="Gene3D" id="1.10.10.10">
    <property type="entry name" value="Winged helix-like DNA-binding domain superfamily/Winged helix DNA-binding domain"/>
    <property type="match status" value="1"/>
</dbReference>
<keyword evidence="2" id="KW-0238">DNA-binding</keyword>
<evidence type="ECO:0000313" key="7">
    <source>
        <dbReference type="Proteomes" id="UP000077961"/>
    </source>
</evidence>
<dbReference type="SMART" id="SM00895">
    <property type="entry name" value="FCD"/>
    <property type="match status" value="1"/>
</dbReference>
<keyword evidence="3" id="KW-0804">Transcription</keyword>
<protein>
    <submittedName>
        <fullName evidence="5">GntR family transcriptional regulator</fullName>
    </submittedName>
</protein>
<organism evidence="5 8">
    <name type="scientific">Paraburkholderia ginsengiterrae</name>
    <dbReference type="NCBI Taxonomy" id="1462993"/>
    <lineage>
        <taxon>Bacteria</taxon>
        <taxon>Pseudomonadati</taxon>
        <taxon>Pseudomonadota</taxon>
        <taxon>Betaproteobacteria</taxon>
        <taxon>Burkholderiales</taxon>
        <taxon>Burkholderiaceae</taxon>
        <taxon>Paraburkholderia</taxon>
    </lineage>
</organism>
<dbReference type="InterPro" id="IPR000524">
    <property type="entry name" value="Tscrpt_reg_HTH_GntR"/>
</dbReference>
<dbReference type="GO" id="GO:0003700">
    <property type="term" value="F:DNA-binding transcription factor activity"/>
    <property type="evidence" value="ECO:0007669"/>
    <property type="project" value="InterPro"/>
</dbReference>
<proteinExistence type="predicted"/>
<dbReference type="Proteomes" id="UP000078116">
    <property type="component" value="Unassembled WGS sequence"/>
</dbReference>
<evidence type="ECO:0000256" key="3">
    <source>
        <dbReference type="ARBA" id="ARBA00023163"/>
    </source>
</evidence>
<evidence type="ECO:0000259" key="4">
    <source>
        <dbReference type="PROSITE" id="PS50949"/>
    </source>
</evidence>
<dbReference type="InterPro" id="IPR008920">
    <property type="entry name" value="TF_FadR/GntR_C"/>
</dbReference>
<dbReference type="STRING" id="1462993.A6V36_30300"/>
<dbReference type="PANTHER" id="PTHR43537">
    <property type="entry name" value="TRANSCRIPTIONAL REGULATOR, GNTR FAMILY"/>
    <property type="match status" value="1"/>
</dbReference>
<dbReference type="AlphaFoldDB" id="A0A1A9N3G7"/>
<reference evidence="7 8" key="1">
    <citation type="submission" date="2016-04" db="EMBL/GenBank/DDBJ databases">
        <title>Reclassification of Paraburkholderia panaciterrae (Farh et al. 2015) Dobritsa &amp; Samadpour 2016 as a later homotypic synonym of Paraburkholderia ginsengiterrae (Farh et al. 2015) Dobritsa &amp; Samadpour 2016.</title>
        <authorList>
            <person name="Dobritsa A.P."/>
            <person name="Kutumbaka K."/>
            <person name="Samadpour M."/>
        </authorList>
    </citation>
    <scope>NUCLEOTIDE SEQUENCE [LARGE SCALE GENOMIC DNA]</scope>
    <source>
        <strain evidence="5 8">DCY85</strain>
        <strain evidence="6 7">DCY85-1</strain>
    </source>
</reference>
<dbReference type="Pfam" id="PF07729">
    <property type="entry name" value="FCD"/>
    <property type="match status" value="1"/>
</dbReference>
<dbReference type="RefSeq" id="WP_064268313.1">
    <property type="nucleotide sequence ID" value="NZ_LXJZ01000175.1"/>
</dbReference>
<feature type="domain" description="HTH gntR-type" evidence="4">
    <location>
        <begin position="10"/>
        <end position="77"/>
    </location>
</feature>
<dbReference type="CDD" id="cd07377">
    <property type="entry name" value="WHTH_GntR"/>
    <property type="match status" value="1"/>
</dbReference>
<dbReference type="OrthoDB" id="8903404at2"/>
<dbReference type="SUPFAM" id="SSF46785">
    <property type="entry name" value="Winged helix' DNA-binding domain"/>
    <property type="match status" value="1"/>
</dbReference>
<dbReference type="PROSITE" id="PS50949">
    <property type="entry name" value="HTH_GNTR"/>
    <property type="match status" value="1"/>
</dbReference>
<keyword evidence="1" id="KW-0805">Transcription regulation</keyword>
<evidence type="ECO:0000313" key="8">
    <source>
        <dbReference type="Proteomes" id="UP000078116"/>
    </source>
</evidence>
<dbReference type="Pfam" id="PF00392">
    <property type="entry name" value="GntR"/>
    <property type="match status" value="1"/>
</dbReference>
<dbReference type="InterPro" id="IPR036388">
    <property type="entry name" value="WH-like_DNA-bd_sf"/>
</dbReference>
<dbReference type="InterPro" id="IPR036390">
    <property type="entry name" value="WH_DNA-bd_sf"/>
</dbReference>
<evidence type="ECO:0000313" key="6">
    <source>
        <dbReference type="EMBL" id="OAJ58612.1"/>
    </source>
</evidence>
<dbReference type="PRINTS" id="PR00035">
    <property type="entry name" value="HTHGNTR"/>
</dbReference>